<feature type="compositionally biased region" description="Acidic residues" evidence="1">
    <location>
        <begin position="46"/>
        <end position="64"/>
    </location>
</feature>
<comment type="caution">
    <text evidence="3">The sequence shown here is derived from an EMBL/GenBank/DDBJ whole genome shotgun (WGS) entry which is preliminary data.</text>
</comment>
<evidence type="ECO:0000256" key="1">
    <source>
        <dbReference type="SAM" id="MobiDB-lite"/>
    </source>
</evidence>
<dbReference type="RefSeq" id="WP_271011259.1">
    <property type="nucleotide sequence ID" value="NZ_JAQIFT010000016.1"/>
</dbReference>
<reference evidence="3" key="1">
    <citation type="journal article" date="2023" name="Int. J. Syst. Evol. Microbiol.">
        <title>&lt;i&gt;Holtiella tumoricola&lt;/i&gt; gen. nov. sp. nov., isolated from a human clinical sample.</title>
        <authorList>
            <person name="Allen-Vercoe E."/>
            <person name="Daigneault M.C."/>
            <person name="Vancuren S.J."/>
            <person name="Cochrane K."/>
            <person name="O'Neal L.L."/>
            <person name="Sankaranarayanan K."/>
            <person name="Lawson P.A."/>
        </authorList>
    </citation>
    <scope>NUCLEOTIDE SEQUENCE</scope>
    <source>
        <strain evidence="3">CC70A</strain>
    </source>
</reference>
<keyword evidence="4" id="KW-1185">Reference proteome</keyword>
<feature type="compositionally biased region" description="Basic and acidic residues" evidence="1">
    <location>
        <begin position="106"/>
        <end position="158"/>
    </location>
</feature>
<feature type="region of interest" description="Disordered" evidence="1">
    <location>
        <begin position="25"/>
        <end position="164"/>
    </location>
</feature>
<evidence type="ECO:0000313" key="3">
    <source>
        <dbReference type="EMBL" id="MDA3730707.1"/>
    </source>
</evidence>
<dbReference type="Proteomes" id="UP001169242">
    <property type="component" value="Unassembled WGS sequence"/>
</dbReference>
<feature type="chain" id="PRO_5041320622" evidence="2">
    <location>
        <begin position="22"/>
        <end position="290"/>
    </location>
</feature>
<sequence>MKLNKKLIGLMLALTVGGALVGCSSEKAPAEDTTIETPSVDKENEGTSEEETQVPEEDIEETDKTEESTEEKVEEKVEEEKKEEPKKEEVKPETKPETNKPVTKPEVSKPETSKPETSKPETSKPETSKPETSKPETSKPETSKPETPKPETTPETKPEVTTMTASELMAKVLTGDVEMPGMMNMESAFFADTYGIDTSILKSYEVRMPMMMVHASEVAVFELNNASDASKVIAGIERRVESLKNQWQSYLPAQFELVQNYKTATKGNYVIFVISESADTVISNFNAQVK</sequence>
<proteinExistence type="predicted"/>
<dbReference type="EMBL" id="JAQIFT010000016">
    <property type="protein sequence ID" value="MDA3730707.1"/>
    <property type="molecule type" value="Genomic_DNA"/>
</dbReference>
<organism evidence="3 4">
    <name type="scientific">Holtiella tumoricola</name>
    <dbReference type="NCBI Taxonomy" id="3018743"/>
    <lineage>
        <taxon>Bacteria</taxon>
        <taxon>Bacillati</taxon>
        <taxon>Bacillota</taxon>
        <taxon>Clostridia</taxon>
        <taxon>Lachnospirales</taxon>
        <taxon>Cellulosilyticaceae</taxon>
        <taxon>Holtiella</taxon>
    </lineage>
</organism>
<dbReference type="AlphaFoldDB" id="A0AA42DKN6"/>
<dbReference type="InterPro" id="IPR025648">
    <property type="entry name" value="DUF4358"/>
</dbReference>
<protein>
    <submittedName>
        <fullName evidence="3">DUF4358 domain-containing protein</fullName>
    </submittedName>
</protein>
<dbReference type="PROSITE" id="PS51257">
    <property type="entry name" value="PROKAR_LIPOPROTEIN"/>
    <property type="match status" value="1"/>
</dbReference>
<dbReference type="Pfam" id="PF14270">
    <property type="entry name" value="DUF4358"/>
    <property type="match status" value="1"/>
</dbReference>
<feature type="signal peptide" evidence="2">
    <location>
        <begin position="1"/>
        <end position="21"/>
    </location>
</feature>
<gene>
    <name evidence="3" type="ORF">PBV87_04230</name>
</gene>
<name>A0AA42DKN6_9FIRM</name>
<evidence type="ECO:0000313" key="4">
    <source>
        <dbReference type="Proteomes" id="UP001169242"/>
    </source>
</evidence>
<evidence type="ECO:0000256" key="2">
    <source>
        <dbReference type="SAM" id="SignalP"/>
    </source>
</evidence>
<keyword evidence="2" id="KW-0732">Signal</keyword>
<accession>A0AA42DKN6</accession>
<feature type="compositionally biased region" description="Basic and acidic residues" evidence="1">
    <location>
        <begin position="65"/>
        <end position="98"/>
    </location>
</feature>